<dbReference type="InterPro" id="IPR052017">
    <property type="entry name" value="TSUP"/>
</dbReference>
<organism evidence="9 10">
    <name type="scientific">Paenirhodobacter huangdaonensis</name>
    <dbReference type="NCBI Taxonomy" id="2501515"/>
    <lineage>
        <taxon>Bacteria</taxon>
        <taxon>Pseudomonadati</taxon>
        <taxon>Pseudomonadota</taxon>
        <taxon>Alphaproteobacteria</taxon>
        <taxon>Rhodobacterales</taxon>
        <taxon>Rhodobacter group</taxon>
        <taxon>Paenirhodobacter</taxon>
    </lineage>
</organism>
<comment type="similarity">
    <text evidence="2 8">Belongs to the 4-toluene sulfonate uptake permease (TSUP) (TC 2.A.102) family.</text>
</comment>
<feature type="transmembrane region" description="Helical" evidence="8">
    <location>
        <begin position="12"/>
        <end position="43"/>
    </location>
</feature>
<feature type="transmembrane region" description="Helical" evidence="8">
    <location>
        <begin position="107"/>
        <end position="125"/>
    </location>
</feature>
<dbReference type="AlphaFoldDB" id="A0A3S4MC63"/>
<evidence type="ECO:0000256" key="6">
    <source>
        <dbReference type="ARBA" id="ARBA00022989"/>
    </source>
</evidence>
<keyword evidence="5 8" id="KW-0812">Transmembrane</keyword>
<evidence type="ECO:0000256" key="5">
    <source>
        <dbReference type="ARBA" id="ARBA00022692"/>
    </source>
</evidence>
<reference evidence="9 10" key="1">
    <citation type="submission" date="2019-01" db="EMBL/GenBank/DDBJ databases">
        <title>Sinorhodobacter populi sp. nov. isolated from the symptomatic bark tissue of Populus euramericana canker.</title>
        <authorList>
            <person name="Xu G."/>
        </authorList>
    </citation>
    <scope>NUCLEOTIDE SEQUENCE [LARGE SCALE GENOMIC DNA]</scope>
    <source>
        <strain evidence="9 10">CGMCC 1.12963</strain>
    </source>
</reference>
<evidence type="ECO:0000313" key="9">
    <source>
        <dbReference type="EMBL" id="RWR47363.1"/>
    </source>
</evidence>
<dbReference type="PANTHER" id="PTHR30269:SF37">
    <property type="entry name" value="MEMBRANE TRANSPORTER PROTEIN"/>
    <property type="match status" value="1"/>
</dbReference>
<evidence type="ECO:0000256" key="8">
    <source>
        <dbReference type="RuleBase" id="RU363041"/>
    </source>
</evidence>
<keyword evidence="3" id="KW-0813">Transport</keyword>
<feature type="transmembrane region" description="Helical" evidence="8">
    <location>
        <begin position="82"/>
        <end position="101"/>
    </location>
</feature>
<comment type="caution">
    <text evidence="9">The sequence shown here is derived from an EMBL/GenBank/DDBJ whole genome shotgun (WGS) entry which is preliminary data.</text>
</comment>
<protein>
    <recommendedName>
        <fullName evidence="8">Probable membrane transporter protein</fullName>
    </recommendedName>
</protein>
<keyword evidence="10" id="KW-1185">Reference proteome</keyword>
<gene>
    <name evidence="9" type="ORF">EOW66_19595</name>
</gene>
<feature type="transmembrane region" description="Helical" evidence="8">
    <location>
        <begin position="233"/>
        <end position="251"/>
    </location>
</feature>
<dbReference type="EMBL" id="SAVA01000020">
    <property type="protein sequence ID" value="RWR47363.1"/>
    <property type="molecule type" value="Genomic_DNA"/>
</dbReference>
<evidence type="ECO:0000256" key="3">
    <source>
        <dbReference type="ARBA" id="ARBA00022448"/>
    </source>
</evidence>
<keyword evidence="4 8" id="KW-1003">Cell membrane</keyword>
<feature type="transmembrane region" description="Helical" evidence="8">
    <location>
        <begin position="137"/>
        <end position="157"/>
    </location>
</feature>
<feature type="transmembrane region" description="Helical" evidence="8">
    <location>
        <begin position="177"/>
        <end position="196"/>
    </location>
</feature>
<reference evidence="10" key="2">
    <citation type="submission" date="2019-01" db="EMBL/GenBank/DDBJ databases">
        <title>Sinorhodobacter populi sp. nov. isolated from the symptomatic bark tissue of Populus euramericana canker.</title>
        <authorList>
            <person name="Li Y."/>
        </authorList>
    </citation>
    <scope>NUCLEOTIDE SEQUENCE [LARGE SCALE GENOMIC DNA]</scope>
    <source>
        <strain evidence="10">CGMCC 1.12963</strain>
    </source>
</reference>
<evidence type="ECO:0000256" key="1">
    <source>
        <dbReference type="ARBA" id="ARBA00004651"/>
    </source>
</evidence>
<sequence>MLGWLPDPGAGPFLALLASGALVGGFVNGLAGFGTALFALGFWLEIMPAQQAVAIAIVMSVSSGSQAAWVIRRSIRAQTRRLMVFLLPALIGVPIGVRLLSFVSADQLKFGIASFMLLFGGFFLLRRSLPRITRPLPLVDALVGFLGGVLGGAASLSGALPTMWCAMRPWTKQETRAVLQPFNLIILGLTLVVLALRGVLDRETLILIVLCLPMTFVATRVGLAVFHRLNDDIFRRLLIGLMFLSGALMLLRELL</sequence>
<comment type="subcellular location">
    <subcellularLocation>
        <location evidence="1 8">Cell membrane</location>
        <topology evidence="1 8">Multi-pass membrane protein</topology>
    </subcellularLocation>
</comment>
<keyword evidence="7 8" id="KW-0472">Membrane</keyword>
<dbReference type="PANTHER" id="PTHR30269">
    <property type="entry name" value="TRANSMEMBRANE PROTEIN YFCA"/>
    <property type="match status" value="1"/>
</dbReference>
<accession>A0A3S4MC63</accession>
<dbReference type="Pfam" id="PF01925">
    <property type="entry name" value="TauE"/>
    <property type="match status" value="1"/>
</dbReference>
<evidence type="ECO:0000256" key="2">
    <source>
        <dbReference type="ARBA" id="ARBA00009142"/>
    </source>
</evidence>
<proteinExistence type="inferred from homology"/>
<dbReference type="GO" id="GO:0005886">
    <property type="term" value="C:plasma membrane"/>
    <property type="evidence" value="ECO:0007669"/>
    <property type="project" value="UniProtKB-SubCell"/>
</dbReference>
<evidence type="ECO:0000313" key="10">
    <source>
        <dbReference type="Proteomes" id="UP000288071"/>
    </source>
</evidence>
<keyword evidence="6 8" id="KW-1133">Transmembrane helix</keyword>
<dbReference type="InterPro" id="IPR002781">
    <property type="entry name" value="TM_pro_TauE-like"/>
</dbReference>
<dbReference type="RefSeq" id="WP_128157978.1">
    <property type="nucleotide sequence ID" value="NZ_JBHSOM010000001.1"/>
</dbReference>
<evidence type="ECO:0000256" key="7">
    <source>
        <dbReference type="ARBA" id="ARBA00023136"/>
    </source>
</evidence>
<name>A0A3S4MC63_9RHOB</name>
<feature type="transmembrane region" description="Helical" evidence="8">
    <location>
        <begin position="205"/>
        <end position="227"/>
    </location>
</feature>
<evidence type="ECO:0000256" key="4">
    <source>
        <dbReference type="ARBA" id="ARBA00022475"/>
    </source>
</evidence>
<dbReference type="Proteomes" id="UP000288071">
    <property type="component" value="Unassembled WGS sequence"/>
</dbReference>